<reference evidence="2" key="1">
    <citation type="submission" date="2012-11" db="EMBL/GenBank/DDBJ databases">
        <title>Permanent draft genomes of Rhodopirellula europaea strain SH398 and 6C.</title>
        <authorList>
            <person name="Richter M."/>
            <person name="Richter-Heitmann T."/>
            <person name="Frank C."/>
            <person name="Harder J."/>
            <person name="Glockner F.O."/>
        </authorList>
    </citation>
    <scope>NUCLEOTIDE SEQUENCE</scope>
    <source>
        <strain evidence="2">6C</strain>
    </source>
</reference>
<reference evidence="2" key="2">
    <citation type="journal article" date="2013" name="Mar. Genomics">
        <title>Expression of sulfatases in Rhodopirellula baltica and the diversity of sulfatases in the genus Rhodopirellula.</title>
        <authorList>
            <person name="Wegner C.E."/>
            <person name="Richter-Heitmann T."/>
            <person name="Klindworth A."/>
            <person name="Klockow C."/>
            <person name="Richter M."/>
            <person name="Achstetter T."/>
            <person name="Glockner F.O."/>
            <person name="Harder J."/>
        </authorList>
    </citation>
    <scope>NUCLEOTIDE SEQUENCE [LARGE SCALE GENOMIC DNA]</scope>
    <source>
        <strain evidence="2">6C</strain>
    </source>
</reference>
<dbReference type="AlphaFoldDB" id="M2A7Y1"/>
<feature type="compositionally biased region" description="Polar residues" evidence="1">
    <location>
        <begin position="42"/>
        <end position="52"/>
    </location>
</feature>
<evidence type="ECO:0000313" key="2">
    <source>
        <dbReference type="EMBL" id="EMB17671.1"/>
    </source>
</evidence>
<sequence length="52" mass="5819">MKNILSPHDRVKPNQSDERMLPMVHSNPNLAQKKSGPEVPLVSSSQPKGREK</sequence>
<organism evidence="2 3">
    <name type="scientific">Rhodopirellula europaea 6C</name>
    <dbReference type="NCBI Taxonomy" id="1263867"/>
    <lineage>
        <taxon>Bacteria</taxon>
        <taxon>Pseudomonadati</taxon>
        <taxon>Planctomycetota</taxon>
        <taxon>Planctomycetia</taxon>
        <taxon>Pirellulales</taxon>
        <taxon>Pirellulaceae</taxon>
        <taxon>Rhodopirellula</taxon>
    </lineage>
</organism>
<comment type="caution">
    <text evidence="2">The sequence shown here is derived from an EMBL/GenBank/DDBJ whole genome shotgun (WGS) entry which is preliminary data.</text>
</comment>
<evidence type="ECO:0000256" key="1">
    <source>
        <dbReference type="SAM" id="MobiDB-lite"/>
    </source>
</evidence>
<feature type="compositionally biased region" description="Basic and acidic residues" evidence="1">
    <location>
        <begin position="7"/>
        <end position="20"/>
    </location>
</feature>
<proteinExistence type="predicted"/>
<accession>M2A7Y1</accession>
<name>M2A7Y1_9BACT</name>
<evidence type="ECO:0000313" key="3">
    <source>
        <dbReference type="Proteomes" id="UP000011529"/>
    </source>
</evidence>
<dbReference type="PATRIC" id="fig|1263867.3.peg.1620"/>
<dbReference type="EMBL" id="ANMO01000090">
    <property type="protein sequence ID" value="EMB17671.1"/>
    <property type="molecule type" value="Genomic_DNA"/>
</dbReference>
<feature type="region of interest" description="Disordered" evidence="1">
    <location>
        <begin position="1"/>
        <end position="52"/>
    </location>
</feature>
<gene>
    <name evidence="2" type="ORF">RE6C_01533</name>
</gene>
<keyword evidence="3" id="KW-1185">Reference proteome</keyword>
<protein>
    <submittedName>
        <fullName evidence="2">Uncharacterized protein</fullName>
    </submittedName>
</protein>
<dbReference type="Proteomes" id="UP000011529">
    <property type="component" value="Unassembled WGS sequence"/>
</dbReference>